<dbReference type="Pfam" id="PF00743">
    <property type="entry name" value="FMO-like"/>
    <property type="match status" value="1"/>
</dbReference>
<dbReference type="SUPFAM" id="SSF51905">
    <property type="entry name" value="FAD/NAD(P)-binding domain"/>
    <property type="match status" value="1"/>
</dbReference>
<evidence type="ECO:0000256" key="2">
    <source>
        <dbReference type="ARBA" id="ARBA00010139"/>
    </source>
</evidence>
<dbReference type="InterPro" id="IPR036188">
    <property type="entry name" value="FAD/NAD-bd_sf"/>
</dbReference>
<organism evidence="7 8">
    <name type="scientific">Henriciella pelagia</name>
    <dbReference type="NCBI Taxonomy" id="1977912"/>
    <lineage>
        <taxon>Bacteria</taxon>
        <taxon>Pseudomonadati</taxon>
        <taxon>Pseudomonadota</taxon>
        <taxon>Alphaproteobacteria</taxon>
        <taxon>Hyphomonadales</taxon>
        <taxon>Hyphomonadaceae</taxon>
        <taxon>Henriciella</taxon>
    </lineage>
</organism>
<comment type="caution">
    <text evidence="7">The sequence shown here is derived from an EMBL/GenBank/DDBJ whole genome shotgun (WGS) entry which is preliminary data.</text>
</comment>
<dbReference type="RefSeq" id="WP_084394158.1">
    <property type="nucleotide sequence ID" value="NZ_BMKF01000001.1"/>
</dbReference>
<dbReference type="EMBL" id="BMKF01000001">
    <property type="protein sequence ID" value="GGB55948.1"/>
    <property type="molecule type" value="Genomic_DNA"/>
</dbReference>
<dbReference type="PANTHER" id="PTHR43872:SF1">
    <property type="entry name" value="MONOOXYGENASE, PUTATIVE (AFU_ORTHOLOGUE AFUA_8G02570)-RELATED"/>
    <property type="match status" value="1"/>
</dbReference>
<protein>
    <submittedName>
        <fullName evidence="7">Cyclohexanone monooxygenase</fullName>
    </submittedName>
</protein>
<keyword evidence="8" id="KW-1185">Reference proteome</keyword>
<dbReference type="PANTHER" id="PTHR43872">
    <property type="entry name" value="MONOOXYGENASE, PUTATIVE (AFU_ORTHOLOGUE AFUA_8G02570)-RELATED"/>
    <property type="match status" value="1"/>
</dbReference>
<proteinExistence type="inferred from homology"/>
<evidence type="ECO:0000256" key="6">
    <source>
        <dbReference type="ARBA" id="ARBA00023033"/>
    </source>
</evidence>
<evidence type="ECO:0000256" key="3">
    <source>
        <dbReference type="ARBA" id="ARBA00022630"/>
    </source>
</evidence>
<keyword evidence="4" id="KW-0274">FAD</keyword>
<evidence type="ECO:0000256" key="1">
    <source>
        <dbReference type="ARBA" id="ARBA00001974"/>
    </source>
</evidence>
<dbReference type="PRINTS" id="PR00469">
    <property type="entry name" value="PNDRDTASEII"/>
</dbReference>
<name>A0ABQ1J0L8_9PROT</name>
<reference evidence="8" key="1">
    <citation type="journal article" date="2019" name="Int. J. Syst. Evol. Microbiol.">
        <title>The Global Catalogue of Microorganisms (GCM) 10K type strain sequencing project: providing services to taxonomists for standard genome sequencing and annotation.</title>
        <authorList>
            <consortium name="The Broad Institute Genomics Platform"/>
            <consortium name="The Broad Institute Genome Sequencing Center for Infectious Disease"/>
            <person name="Wu L."/>
            <person name="Ma J."/>
        </authorList>
    </citation>
    <scope>NUCLEOTIDE SEQUENCE [LARGE SCALE GENOMIC DNA]</scope>
    <source>
        <strain evidence="8">CGMCC 1.15928</strain>
    </source>
</reference>
<evidence type="ECO:0000256" key="5">
    <source>
        <dbReference type="ARBA" id="ARBA00023002"/>
    </source>
</evidence>
<gene>
    <name evidence="7" type="ORF">GCM10011503_00350</name>
</gene>
<keyword evidence="6 7" id="KW-0503">Monooxygenase</keyword>
<dbReference type="GO" id="GO:0004497">
    <property type="term" value="F:monooxygenase activity"/>
    <property type="evidence" value="ECO:0007669"/>
    <property type="project" value="UniProtKB-KW"/>
</dbReference>
<keyword evidence="3" id="KW-0285">Flavoprotein</keyword>
<dbReference type="Gene3D" id="3.50.50.60">
    <property type="entry name" value="FAD/NAD(P)-binding domain"/>
    <property type="match status" value="3"/>
</dbReference>
<sequence length="502" mass="56457">MRNPDFDVLIVGAGLSGIGAAYHLQEKCPGKSFAILEGRDAIGGTWDIFRYPGIRSDSDMHTLGYNFKPWEERKAIADGPAILKYVRETAEENGIDKRIRFNHLVRKASWDSPSATWTVEAEDAKSGETHTLTCRFLYMCAGYYSYEGGYKPDFPGEETFRGEIVHPQKWPEDLDYKDKKVVVIGSGATAVTLVPEMAKDAAHVTMLQRSPTYVVSRPAEDRLAIKLRKLLPSKMAYGLTRWRNVLFQMFFYNMARKRPEKVKERIIGLARQELGPEFDVDTHFTPRYNPWDQRLCLVPDSDLFASLKEGSSSVVTDHIETFTESGIQLKSGATLDADIIVTATGLQLVFLGGMDVEIDGAPLVPSQTHGYRGIMFEGVPNLASTFGYTNASWTLKADLTADFVTRLLKFMDRKGYSEVRPVAEGEVGDEPWLDFSSGYVTRVMEQFPKQGTETPWRLHQNYLKDIFLLRHANLEDGVLQFRTSERAKSPRSVESSDAVAAE</sequence>
<dbReference type="InterPro" id="IPR051820">
    <property type="entry name" value="FAD-binding_MO"/>
</dbReference>
<accession>A0ABQ1J0L8</accession>
<evidence type="ECO:0000256" key="4">
    <source>
        <dbReference type="ARBA" id="ARBA00022827"/>
    </source>
</evidence>
<dbReference type="Proteomes" id="UP000628854">
    <property type="component" value="Unassembled WGS sequence"/>
</dbReference>
<keyword evidence="5" id="KW-0560">Oxidoreductase</keyword>
<evidence type="ECO:0000313" key="8">
    <source>
        <dbReference type="Proteomes" id="UP000628854"/>
    </source>
</evidence>
<comment type="cofactor">
    <cofactor evidence="1">
        <name>FAD</name>
        <dbReference type="ChEBI" id="CHEBI:57692"/>
    </cofactor>
</comment>
<comment type="similarity">
    <text evidence="2">Belongs to the FAD-binding monooxygenase family.</text>
</comment>
<dbReference type="InterPro" id="IPR020946">
    <property type="entry name" value="Flavin_mOase-like"/>
</dbReference>
<evidence type="ECO:0000313" key="7">
    <source>
        <dbReference type="EMBL" id="GGB55948.1"/>
    </source>
</evidence>
<dbReference type="Pfam" id="PF13450">
    <property type="entry name" value="NAD_binding_8"/>
    <property type="match status" value="1"/>
</dbReference>